<dbReference type="RefSeq" id="WP_030193801.1">
    <property type="nucleotide sequence ID" value="NZ_BMNZ01000003.1"/>
</dbReference>
<evidence type="ECO:0000256" key="2">
    <source>
        <dbReference type="ARBA" id="ARBA00023163"/>
    </source>
</evidence>
<dbReference type="Pfam" id="PF03861">
    <property type="entry name" value="ANTAR"/>
    <property type="match status" value="1"/>
</dbReference>
<feature type="domain" description="ANTAR" evidence="3">
    <location>
        <begin position="157"/>
        <end position="218"/>
    </location>
</feature>
<dbReference type="InterPro" id="IPR003018">
    <property type="entry name" value="GAF"/>
</dbReference>
<dbReference type="PROSITE" id="PS50921">
    <property type="entry name" value="ANTAR"/>
    <property type="match status" value="1"/>
</dbReference>
<protein>
    <recommendedName>
        <fullName evidence="3">ANTAR domain-containing protein</fullName>
    </recommendedName>
</protein>
<dbReference type="InterPro" id="IPR005561">
    <property type="entry name" value="ANTAR"/>
</dbReference>
<dbReference type="InterPro" id="IPR036388">
    <property type="entry name" value="WH-like_DNA-bd_sf"/>
</dbReference>
<reference evidence="5" key="1">
    <citation type="journal article" date="2019" name="Int. J. Syst. Evol. Microbiol.">
        <title>The Global Catalogue of Microorganisms (GCM) 10K type strain sequencing project: providing services to taxonomists for standard genome sequencing and annotation.</title>
        <authorList>
            <consortium name="The Broad Institute Genomics Platform"/>
            <consortium name="The Broad Institute Genome Sequencing Center for Infectious Disease"/>
            <person name="Wu L."/>
            <person name="Ma J."/>
        </authorList>
    </citation>
    <scope>NUCLEOTIDE SEQUENCE [LARGE SCALE GENOMIC DNA]</scope>
    <source>
        <strain evidence="5">JCM 1365</strain>
    </source>
</reference>
<accession>A0ABQ2HYZ2</accession>
<dbReference type="Gene3D" id="1.10.10.10">
    <property type="entry name" value="Winged helix-like DNA-binding domain superfamily/Winged helix DNA-binding domain"/>
    <property type="match status" value="1"/>
</dbReference>
<dbReference type="Pfam" id="PF13185">
    <property type="entry name" value="GAF_2"/>
    <property type="match status" value="1"/>
</dbReference>
<dbReference type="Gene3D" id="3.30.450.40">
    <property type="match status" value="1"/>
</dbReference>
<comment type="caution">
    <text evidence="4">The sequence shown here is derived from an EMBL/GenBank/DDBJ whole genome shotgun (WGS) entry which is preliminary data.</text>
</comment>
<keyword evidence="1" id="KW-0805">Transcription regulation</keyword>
<dbReference type="Proteomes" id="UP000623461">
    <property type="component" value="Unassembled WGS sequence"/>
</dbReference>
<dbReference type="SUPFAM" id="SSF55781">
    <property type="entry name" value="GAF domain-like"/>
    <property type="match status" value="1"/>
</dbReference>
<dbReference type="EMBL" id="BMNZ01000003">
    <property type="protein sequence ID" value="GGM94011.1"/>
    <property type="molecule type" value="Genomic_DNA"/>
</dbReference>
<name>A0ABQ2HYZ2_9MICO</name>
<organism evidence="4 5">
    <name type="scientific">Terrabacter tumescens</name>
    <dbReference type="NCBI Taxonomy" id="60443"/>
    <lineage>
        <taxon>Bacteria</taxon>
        <taxon>Bacillati</taxon>
        <taxon>Actinomycetota</taxon>
        <taxon>Actinomycetes</taxon>
        <taxon>Micrococcales</taxon>
        <taxon>Intrasporangiaceae</taxon>
        <taxon>Terrabacter</taxon>
    </lineage>
</organism>
<gene>
    <name evidence="4" type="ORF">GCM10009721_20200</name>
</gene>
<dbReference type="InterPro" id="IPR029016">
    <property type="entry name" value="GAF-like_dom_sf"/>
</dbReference>
<sequence length="224" mass="22967">MALRKLDEMGDGRLGSDLGEAALALSARVPGLVGFSITVVEQGITFTYVATSLPLAALDALQFLDGGPCEEAVGTAAIVEADSSALLDEGRWSLFARGTGSRGVGSTLSLPILDGDRVVGGVNVYGAGPETFTGRHEEVAALFGAWAPGAVTNADLSFSSRLEATHAVARLDDLAVIDMAVGLLVAAHAVPPAQARQRLEQAAARAGVSVMEVARLLVDTGTLR</sequence>
<proteinExistence type="predicted"/>
<dbReference type="SMART" id="SM01012">
    <property type="entry name" value="ANTAR"/>
    <property type="match status" value="1"/>
</dbReference>
<keyword evidence="2" id="KW-0804">Transcription</keyword>
<evidence type="ECO:0000313" key="4">
    <source>
        <dbReference type="EMBL" id="GGM94011.1"/>
    </source>
</evidence>
<evidence type="ECO:0000313" key="5">
    <source>
        <dbReference type="Proteomes" id="UP000623461"/>
    </source>
</evidence>
<evidence type="ECO:0000256" key="1">
    <source>
        <dbReference type="ARBA" id="ARBA00023015"/>
    </source>
</evidence>
<evidence type="ECO:0000259" key="3">
    <source>
        <dbReference type="PROSITE" id="PS50921"/>
    </source>
</evidence>
<keyword evidence="5" id="KW-1185">Reference proteome</keyword>